<dbReference type="EMBL" id="CADCXU010033974">
    <property type="protein sequence ID" value="CAB0019517.1"/>
    <property type="molecule type" value="Genomic_DNA"/>
</dbReference>
<feature type="compositionally biased region" description="Basic and acidic residues" evidence="1">
    <location>
        <begin position="171"/>
        <end position="186"/>
    </location>
</feature>
<dbReference type="OrthoDB" id="16754at2759"/>
<protein>
    <submittedName>
        <fullName evidence="2">Uncharacterized protein</fullName>
    </submittedName>
</protein>
<dbReference type="Proteomes" id="UP000479000">
    <property type="component" value="Unassembled WGS sequence"/>
</dbReference>
<sequence>MICDIFQYFGLKLGDQYSLRLYRKSYPKSDRSDRIDCGPVDKFGTGKDGVPDLVLDAVRARQLVRMSKISKKANVMNEVSGRMPTSKTADDIHAINNIPMRYFSIGLPKIKASWTDRKRPEDSKKLWFNTICDPKYPLYKSNGLPASYSLFSQSNVGSSLVPNGTGKTKKNYRDLSNERPAKRESRQLSLSLSKYSERPPPKDAPLTPLMAKMALCIVADEISESFIADEVTESVDNPFSVVENGSSSEPSSLLLGLSVAKEAPEKSVDLSSMASQHSMFVYGRNSTYVVLVLKKSAEISSNLVDSLWETADEYLKKVDDELDKVVEETSSSWCSGAEVSSAGEYSYAVVDGNWGPVERGGFYRPHQIQMVTCLHETLLSLPQVVDILVRAPSRNNSENNSDKIGIVKPHLANHLSIFDPWKWDDPKTPIFISGMTEDAKKTSARKTLAPVLALRKVQVKNSIAISARAFNLLKRSASFKLKIL</sequence>
<evidence type="ECO:0000313" key="3">
    <source>
        <dbReference type="Proteomes" id="UP000479000"/>
    </source>
</evidence>
<evidence type="ECO:0000256" key="1">
    <source>
        <dbReference type="SAM" id="MobiDB-lite"/>
    </source>
</evidence>
<keyword evidence="3" id="KW-1185">Reference proteome</keyword>
<proteinExistence type="predicted"/>
<evidence type="ECO:0000313" key="2">
    <source>
        <dbReference type="EMBL" id="CAB0019517.1"/>
    </source>
</evidence>
<organism evidence="2 3">
    <name type="scientific">Nesidiocoris tenuis</name>
    <dbReference type="NCBI Taxonomy" id="355587"/>
    <lineage>
        <taxon>Eukaryota</taxon>
        <taxon>Metazoa</taxon>
        <taxon>Ecdysozoa</taxon>
        <taxon>Arthropoda</taxon>
        <taxon>Hexapoda</taxon>
        <taxon>Insecta</taxon>
        <taxon>Pterygota</taxon>
        <taxon>Neoptera</taxon>
        <taxon>Paraneoptera</taxon>
        <taxon>Hemiptera</taxon>
        <taxon>Heteroptera</taxon>
        <taxon>Panheteroptera</taxon>
        <taxon>Cimicomorpha</taxon>
        <taxon>Miridae</taxon>
        <taxon>Dicyphina</taxon>
        <taxon>Nesidiocoris</taxon>
    </lineage>
</organism>
<name>A0A6H5HNM2_9HEMI</name>
<gene>
    <name evidence="2" type="ORF">NTEN_LOCUS23229</name>
</gene>
<dbReference type="AlphaFoldDB" id="A0A6H5HNM2"/>
<feature type="region of interest" description="Disordered" evidence="1">
    <location>
        <begin position="159"/>
        <end position="204"/>
    </location>
</feature>
<reference evidence="2 3" key="1">
    <citation type="submission" date="2020-02" db="EMBL/GenBank/DDBJ databases">
        <authorList>
            <person name="Ferguson B K."/>
        </authorList>
    </citation>
    <scope>NUCLEOTIDE SEQUENCE [LARGE SCALE GENOMIC DNA]</scope>
</reference>
<accession>A0A6H5HNM2</accession>